<evidence type="ECO:0000256" key="1">
    <source>
        <dbReference type="ARBA" id="ARBA00023015"/>
    </source>
</evidence>
<dbReference type="PROSITE" id="PS51094">
    <property type="entry name" value="PTS_EIIA_TYPE_2"/>
    <property type="match status" value="1"/>
</dbReference>
<dbReference type="CDD" id="cd00211">
    <property type="entry name" value="PTS_IIA_fru"/>
    <property type="match status" value="1"/>
</dbReference>
<dbReference type="EMBL" id="JAHLOQ010000025">
    <property type="protein sequence ID" value="MBU5336656.1"/>
    <property type="molecule type" value="Genomic_DNA"/>
</dbReference>
<dbReference type="PROSITE" id="PS51372">
    <property type="entry name" value="PRD_2"/>
    <property type="match status" value="1"/>
</dbReference>
<evidence type="ECO:0000313" key="6">
    <source>
        <dbReference type="EMBL" id="MBU5336656.1"/>
    </source>
</evidence>
<dbReference type="Pfam" id="PF02302">
    <property type="entry name" value="PTS_IIB"/>
    <property type="match status" value="1"/>
</dbReference>
<dbReference type="Proteomes" id="UP001196301">
    <property type="component" value="Unassembled WGS sequence"/>
</dbReference>
<feature type="domain" description="PTS EIIA type-2" evidence="3">
    <location>
        <begin position="455"/>
        <end position="591"/>
    </location>
</feature>
<keyword evidence="7" id="KW-1185">Reference proteome</keyword>
<accession>A0ABS6DXT1</accession>
<organism evidence="6 7">
    <name type="scientific">Intestinibacter bartlettii</name>
    <dbReference type="NCBI Taxonomy" id="261299"/>
    <lineage>
        <taxon>Bacteria</taxon>
        <taxon>Bacillati</taxon>
        <taxon>Bacillota</taxon>
        <taxon>Clostridia</taxon>
        <taxon>Peptostreptococcales</taxon>
        <taxon>Peptostreptococcaceae</taxon>
        <taxon>Intestinibacter</taxon>
    </lineage>
</organism>
<dbReference type="InterPro" id="IPR013196">
    <property type="entry name" value="HTH_11"/>
</dbReference>
<comment type="caution">
    <text evidence="6">The sequence shown here is derived from an EMBL/GenBank/DDBJ whole genome shotgun (WGS) entry which is preliminary data.</text>
</comment>
<dbReference type="PROSITE" id="PS51099">
    <property type="entry name" value="PTS_EIIB_TYPE_2"/>
    <property type="match status" value="1"/>
</dbReference>
<evidence type="ECO:0000259" key="3">
    <source>
        <dbReference type="PROSITE" id="PS51094"/>
    </source>
</evidence>
<evidence type="ECO:0000259" key="5">
    <source>
        <dbReference type="PROSITE" id="PS51372"/>
    </source>
</evidence>
<keyword evidence="6" id="KW-0813">Transport</keyword>
<dbReference type="InterPro" id="IPR011608">
    <property type="entry name" value="PRD"/>
</dbReference>
<dbReference type="InterPro" id="IPR002178">
    <property type="entry name" value="PTS_EIIA_type-2_dom"/>
</dbReference>
<name>A0ABS6DXT1_9FIRM</name>
<evidence type="ECO:0000313" key="7">
    <source>
        <dbReference type="Proteomes" id="UP001196301"/>
    </source>
</evidence>
<dbReference type="InterPro" id="IPR003501">
    <property type="entry name" value="PTS_EIIB_2/3"/>
</dbReference>
<protein>
    <submittedName>
        <fullName evidence="6">PTS sugar transporter subunit IIA</fullName>
    </submittedName>
</protein>
<dbReference type="Pfam" id="PF08279">
    <property type="entry name" value="HTH_11"/>
    <property type="match status" value="1"/>
</dbReference>
<keyword evidence="1" id="KW-0805">Transcription regulation</keyword>
<gene>
    <name evidence="6" type="ORF">KQI20_09415</name>
</gene>
<dbReference type="Pfam" id="PF00874">
    <property type="entry name" value="PRD"/>
    <property type="match status" value="1"/>
</dbReference>
<dbReference type="PANTHER" id="PTHR30185:SF18">
    <property type="entry name" value="TRANSCRIPTIONAL REGULATOR MTLR"/>
    <property type="match status" value="1"/>
</dbReference>
<keyword evidence="6" id="KW-0762">Sugar transport</keyword>
<reference evidence="6 7" key="1">
    <citation type="submission" date="2021-06" db="EMBL/GenBank/DDBJ databases">
        <authorList>
            <person name="Sun Q."/>
            <person name="Li D."/>
        </authorList>
    </citation>
    <scope>NUCLEOTIDE SEQUENCE [LARGE SCALE GENOMIC DNA]</scope>
    <source>
        <strain evidence="6 7">N19</strain>
    </source>
</reference>
<dbReference type="PROSITE" id="PS00372">
    <property type="entry name" value="PTS_EIIA_TYPE_2_HIS"/>
    <property type="match status" value="1"/>
</dbReference>
<feature type="domain" description="PRD" evidence="5">
    <location>
        <begin position="247"/>
        <end position="354"/>
    </location>
</feature>
<dbReference type="InterPro" id="IPR050661">
    <property type="entry name" value="BglG_antiterminators"/>
</dbReference>
<dbReference type="PANTHER" id="PTHR30185">
    <property type="entry name" value="CRYPTIC BETA-GLUCOSIDE BGL OPERON ANTITERMINATOR"/>
    <property type="match status" value="1"/>
</dbReference>
<dbReference type="Pfam" id="PF00359">
    <property type="entry name" value="PTS_EIIA_2"/>
    <property type="match status" value="1"/>
</dbReference>
<dbReference type="InterPro" id="IPR013011">
    <property type="entry name" value="PTS_EIIB_2"/>
</dbReference>
<dbReference type="Pfam" id="PF05043">
    <property type="entry name" value="Mga"/>
    <property type="match status" value="1"/>
</dbReference>
<sequence length="591" mass="67667">MLIIYSVRALNIIEILKNSHDPVSSLALSEEIGCSTKTIQSEIKDINKNSKDGKIVSIRGIGYKIEGSFDHITIPSPYLGNVDRIDYIIKSLINLTIKYDKTIKLEELADSMYISVSTVKNDLKEVKSILKKYNISVVSKHKQGIGIEANEDDIVNFILEICSKKDNELSLKDFLTDKVSNNMFNLKNIILSILSSEHLVLSDTEFKNLCSIIFIKLSRSDQNENEFIKSYIKEYIVQRELIMNDDKNKEKIISAIKKFCKNLKIATSIDISKDEIFENCLYNHINSIYKKMKLGINQYGVLPIDIRIKYPYAYELGKIAKKTIEEELDLKLDDEEISNIAVHVGGAIERAEHNQKKKVFKVIIVCVSGIGTSMLVKNKLEYLFEGKIEIVKIIPAYLIDYINAMEVDFIISTVDIKFERVPVITVSPLLNDNEVKIIEKFMKTGKMYKEVETRDLFDRNLFFTDLKFKTKEEVIEFMGSQLLDQGVIDEDMKNSFFDREKIATTEIGHMVALPHGANGKVLKNKIAVGILDKPIHWTLGDVRLILILAIDKDEIFDYEKLFSTIYKQVGSVSKVISICENKSYEKFIKMF</sequence>
<keyword evidence="2" id="KW-0804">Transcription</keyword>
<dbReference type="InterPro" id="IPR007737">
    <property type="entry name" value="Mga_HTH"/>
</dbReference>
<feature type="domain" description="PTS EIIB type-2" evidence="4">
    <location>
        <begin position="360"/>
        <end position="450"/>
    </location>
</feature>
<proteinExistence type="predicted"/>
<evidence type="ECO:0000259" key="4">
    <source>
        <dbReference type="PROSITE" id="PS51099"/>
    </source>
</evidence>
<dbReference type="CDD" id="cd05568">
    <property type="entry name" value="PTS_IIB_bgl_like"/>
    <property type="match status" value="1"/>
</dbReference>
<evidence type="ECO:0000256" key="2">
    <source>
        <dbReference type="ARBA" id="ARBA00023163"/>
    </source>
</evidence>